<feature type="signal peptide" evidence="9">
    <location>
        <begin position="1"/>
        <end position="22"/>
    </location>
</feature>
<feature type="region of interest" description="Disordered" evidence="7">
    <location>
        <begin position="233"/>
        <end position="253"/>
    </location>
</feature>
<evidence type="ECO:0000256" key="3">
    <source>
        <dbReference type="ARBA" id="ARBA00022801"/>
    </source>
</evidence>
<keyword evidence="3 5" id="KW-0378">Hydrolase</keyword>
<dbReference type="InterPro" id="IPR023827">
    <property type="entry name" value="Peptidase_S8_Asp-AS"/>
</dbReference>
<dbReference type="SUPFAM" id="SSF81296">
    <property type="entry name" value="E set domains"/>
    <property type="match status" value="1"/>
</dbReference>
<name>A0ABV6YYH1_UNCC1</name>
<evidence type="ECO:0000256" key="8">
    <source>
        <dbReference type="SAM" id="Phobius"/>
    </source>
</evidence>
<evidence type="ECO:0000256" key="5">
    <source>
        <dbReference type="PROSITE-ProRule" id="PRU01240"/>
    </source>
</evidence>
<feature type="domain" description="Peptidase S8/S53" evidence="10">
    <location>
        <begin position="506"/>
        <end position="673"/>
    </location>
</feature>
<keyword evidence="2 5" id="KW-0645">Protease</keyword>
<keyword evidence="4 5" id="KW-0720">Serine protease</keyword>
<dbReference type="Gene3D" id="2.60.40.10">
    <property type="entry name" value="Immunoglobulins"/>
    <property type="match status" value="9"/>
</dbReference>
<dbReference type="SUPFAM" id="SSF49313">
    <property type="entry name" value="Cadherin-like"/>
    <property type="match status" value="1"/>
</dbReference>
<gene>
    <name evidence="11" type="ORF">ACFL27_13670</name>
</gene>
<dbReference type="Proteomes" id="UP001594351">
    <property type="component" value="Unassembled WGS sequence"/>
</dbReference>
<evidence type="ECO:0000313" key="12">
    <source>
        <dbReference type="Proteomes" id="UP001594351"/>
    </source>
</evidence>
<feature type="transmembrane region" description="Helical" evidence="8">
    <location>
        <begin position="2663"/>
        <end position="2682"/>
    </location>
</feature>
<dbReference type="Gene3D" id="2.130.10.10">
    <property type="entry name" value="YVTN repeat-like/Quinoprotein amine dehydrogenase"/>
    <property type="match status" value="6"/>
</dbReference>
<protein>
    <submittedName>
        <fullName evidence="11">S8 family serine peptidase</fullName>
    </submittedName>
</protein>
<organism evidence="11 12">
    <name type="scientific">candidate division CSSED10-310 bacterium</name>
    <dbReference type="NCBI Taxonomy" id="2855610"/>
    <lineage>
        <taxon>Bacteria</taxon>
        <taxon>Bacteria division CSSED10-310</taxon>
    </lineage>
</organism>
<dbReference type="PROSITE" id="PS00138">
    <property type="entry name" value="SUBTILASE_SER"/>
    <property type="match status" value="1"/>
</dbReference>
<evidence type="ECO:0000256" key="7">
    <source>
        <dbReference type="SAM" id="MobiDB-lite"/>
    </source>
</evidence>
<dbReference type="EMBL" id="JBHPBY010000168">
    <property type="protein sequence ID" value="MFC1851239.1"/>
    <property type="molecule type" value="Genomic_DNA"/>
</dbReference>
<keyword evidence="9" id="KW-0732">Signal</keyword>
<comment type="similarity">
    <text evidence="1 5 6">Belongs to the peptidase S8 family.</text>
</comment>
<sequence length="2688" mass="288973">MCPKKIIISISALIFVSTLCFAQDPIERKLDPRLKILYRAQKKEIRKSVTQAKEVVRRLALLKVKDDTQPLKIPVLVKYLGDKNRLKAYGLRVQAKTGAIYSGVLSADYLLEFMKLPGIHYVQLSQHMKAYQDQARRSDPPHSSLRDSLTLARGDTRDLSGTGVIIGFIDTGVDIWHEDFRNGDGTTRIKYLLDFSDPGDTNGDGELDGLGPFGGTLYDEADINAALQSSGTVNEVDTTGHGTHGLSVAAGDDPTHPGLAPAADLIVVKATREADTLGFWSVDTINALTFIDQKADELGQPYVTNLSLGTIFASHDGKSLEEQAIDALVGPGVPGKTIVCAAGNSSNNHGTHYHHFKSTSYVGYVDATNNHTLTVPVYTENPGKGNDRIMFSIWYEGNDKNTITVTSPNGENASATFGNYTDTPTPDGDIFIANMGGANPLNGDMEAIIMIDDWSGLKPAEGDWTITFTGVEIGDTGVYHGWLDDNSMVGDQYPYLSANADNEFLVAKPGCAYHSITVGSFAKHEAATRFLTSWDDVGGNPRTDATAILDDISDFSSPGPTRDGRKKPELTAPGERVMGAVSQDAYPGISAASIYQYHSFPAVDALIVDNTPNLAFGMLQGTSFSAPVVTGLAARILSTDPSLDAIQIRNILLNSATSDGLTGTVPNNEWGYGKVDLTIGEAPLPQNLRITTDELPDGVVGFQYNHVLTAAGGVLPYEWILAGGSLPDGLILEDSGFLTGVPTTPGTFNFTIQVEDEAGIPVTDLKSYEVEIAATPPFAITTTHLSGARIDEIYEFQLQAEGGSTPYTWSIEGSDLPFDLTMDGSGRISGTPITPGTSHFTVKVQDSILAEYFRSLKIKVYGASGQDWEALGKSTPSINQIVIDPNDSNRILVSTMSIDAIFESTNNGDSWQVISINNNLNDNAEFLTVSPVTSTPWLVQYLGKTCGTMSLHYCKHLYKYDSATTEWLLNDVCNNYDRDLFAQLHFDDSDNAYIVLVNGSCGAWPIPDGTFLYKSSDSGNSWDNIGRICDDMNQYQVYEVFFSLYRPNPDYLYTILRNAVQMWGYVLNSIDGGSTWNDIKNNSSGLHWIEVSQTDPMDVIKCGFDAGGIYAERSIDGGRNWLTYYAHDQGSVYCLKRSHSNPALLLLGTSEGLFKSIDNGLTWSQTVISESGGTVTAIDIDRNDADISWVATDAGLYTTHNGGQTWEKKNNGLLHRQIFHMVINANNAYEVGLATAEGPYLSRTSGNMWTLCTEGLSDVIATHIAISKANPDLYFISTGDGVYRSDNKGVTWTQPNATFDDGASVLWVKTDPFDENVVFATLSGTRGNYRSDDKGVTWNGKNVDLPFTEPTDLDFAQDVPDRLYVSYNDHGIYRSDNRGESWYEFGLNSETITSIEPVNSNSNYVYAAAGSTMYYYDGSIWNAALTNPVQTIICIVIDPNNANIAYAGADHPGTGGNSGGIYKTTDGGANWTFMSGPLDSYDVVSIATHPSESNTVYAATFLGGAYVSTDGASSWLKLSNYGTVADLTNINVLQDPTNPFLLFAGTEGYGVQVSADDGRSFSPRVNGLTNLYINVVAFDPDDPSIVYAGTDAGVFKSPDSGLNWTATSLTTGEVTDMVTDNEGAAHRLWSTVRGEGVAFSDNGGDSFSMYSTGLASLELTSIALEDTGTAHRLWSTMLGGDGVAFSDDLGQTWQSGAGNGLTDRDVYDLGIESGTAHRLWSTTASGVFFSDNEGQSWSELSTGLPSSIPVTSVSIDPNTNEVLVSLYGEEGGGVYRGGNIDGVWDEFNSGLDELKVKRLTNDHGQEETRTSYSTTFYAATRGDGVYATKLHFDMTVPPLITTHHLPKGLLRLSYTTTLAAEDGTPPYYWSVHENSLPSGLILDRESGVISGEPAYTGFYTFTVQVSDANQQINRKDFTMEVVAADELQITHCSPEVGARGQTLVVTIHGSAFQDPPGSDFGAGVTVNSTLFVSANELTANVSVASDATPGWRTVTVTNPDLSTTYMTDCFKVDYPTPAVSSIDPTQGSRKTTLDVTVYGNYFESGCTVDMGDGIAINTYTYTSSTELTVEISIQSDAPLGLHAVTVTNPNDLSDTLPDAFDVWAAEPTVTSCDPVQANQGSSLNVIIYGDDFQTGASSDFGAGITVNNTTVDSATQITANISIDSGAALGFRTVSVTNPDTQSAGLGDAFKVMGPAPQVISLNPVSADRGSTLDVIVSGTNFQTGAVCNFGADISVNETIVNGPGQITADITIDAQATLGYRNVTVTNADNQSATKTDAFEIEAVAPAITLCNPDQGNRGSTLDVIITGTNFLDGVTTDFGSGIAVNSTTFGSESEVTANITIEPGAIEGPRNVTVTNPDSKYDILTDGFEVLITAPEVTLVVPNMGYQAETLDVAVKGNFFVDGAQVSFGDQITVHNVTYQSVTRLDTNITIAPEAEKVPRTIIVTNPDSQEGSLVDGFSVLVPPYAFYECAYNWIDITTRNNAGLVGDDVGVTIPIGFTFCFYGEHYDQVTISSNGYLTFSDSGEEFLNTPLPSEITPDTMIAVFWDDLEVPSADMVTYEVLGNTPDRKLVIQWTNVPLIMVGGGATFQVIIHEQKNEIIVQYQDVVFDHPAYDYGQDATIGIECETGLEGLQIGYNSPVLSNETAYLITQFDEPTPPVPGLGPLAGLLLVVLFSVAFGARRINRS</sequence>
<dbReference type="SUPFAM" id="SSF52743">
    <property type="entry name" value="Subtilisin-like"/>
    <property type="match status" value="1"/>
</dbReference>
<accession>A0ABV6YYH1</accession>
<evidence type="ECO:0000256" key="1">
    <source>
        <dbReference type="ARBA" id="ARBA00011073"/>
    </source>
</evidence>
<dbReference type="InterPro" id="IPR036852">
    <property type="entry name" value="Peptidase_S8/S53_dom_sf"/>
</dbReference>
<keyword evidence="8" id="KW-0812">Transmembrane</keyword>
<dbReference type="InterPro" id="IPR000209">
    <property type="entry name" value="Peptidase_S8/S53_dom"/>
</dbReference>
<dbReference type="InterPro" id="IPR015500">
    <property type="entry name" value="Peptidase_S8_subtilisin-rel"/>
</dbReference>
<dbReference type="InterPro" id="IPR050131">
    <property type="entry name" value="Peptidase_S8_subtilisin-like"/>
</dbReference>
<feature type="chain" id="PRO_5047302677" evidence="9">
    <location>
        <begin position="23"/>
        <end position="2688"/>
    </location>
</feature>
<dbReference type="Gene3D" id="2.60.120.1290">
    <property type="match status" value="1"/>
</dbReference>
<evidence type="ECO:0000313" key="11">
    <source>
        <dbReference type="EMBL" id="MFC1851239.1"/>
    </source>
</evidence>
<feature type="region of interest" description="Disordered" evidence="7">
    <location>
        <begin position="550"/>
        <end position="570"/>
    </location>
</feature>
<dbReference type="Gene3D" id="3.40.50.200">
    <property type="entry name" value="Peptidase S8/S53 domain"/>
    <property type="match status" value="1"/>
</dbReference>
<feature type="active site" description="Charge relay system" evidence="5">
    <location>
        <position position="170"/>
    </location>
</feature>
<proteinExistence type="inferred from homology"/>
<dbReference type="CDD" id="cd00102">
    <property type="entry name" value="IPT"/>
    <property type="match status" value="1"/>
</dbReference>
<feature type="active site" description="Charge relay system" evidence="5">
    <location>
        <position position="241"/>
    </location>
</feature>
<dbReference type="InterPro" id="IPR023828">
    <property type="entry name" value="Peptidase_S8_Ser-AS"/>
</dbReference>
<feature type="domain" description="Peptidase S8/S53" evidence="10">
    <location>
        <begin position="161"/>
        <end position="402"/>
    </location>
</feature>
<dbReference type="PANTHER" id="PTHR43806:SF11">
    <property type="entry name" value="CEREVISIN-RELATED"/>
    <property type="match status" value="1"/>
</dbReference>
<dbReference type="InterPro" id="IPR015943">
    <property type="entry name" value="WD40/YVTN_repeat-like_dom_sf"/>
</dbReference>
<keyword evidence="8" id="KW-0472">Membrane</keyword>
<dbReference type="SUPFAM" id="SSF110296">
    <property type="entry name" value="Oligoxyloglucan reducing end-specific cellobiohydrolase"/>
    <property type="match status" value="4"/>
</dbReference>
<evidence type="ECO:0000256" key="6">
    <source>
        <dbReference type="RuleBase" id="RU003355"/>
    </source>
</evidence>
<evidence type="ECO:0000256" key="4">
    <source>
        <dbReference type="ARBA" id="ARBA00022825"/>
    </source>
</evidence>
<evidence type="ECO:0000259" key="10">
    <source>
        <dbReference type="Pfam" id="PF00082"/>
    </source>
</evidence>
<dbReference type="Pfam" id="PF00082">
    <property type="entry name" value="Peptidase_S8"/>
    <property type="match status" value="2"/>
</dbReference>
<reference evidence="11 12" key="1">
    <citation type="submission" date="2024-09" db="EMBL/GenBank/DDBJ databases">
        <title>Laminarin stimulates single cell rates of sulfate reduction while oxygen inhibits transcriptomic activity in coastal marine sediment.</title>
        <authorList>
            <person name="Lindsay M."/>
            <person name="Orcutt B."/>
            <person name="Emerson D."/>
            <person name="Stepanauskas R."/>
            <person name="D'Angelo T."/>
        </authorList>
    </citation>
    <scope>NUCLEOTIDE SEQUENCE [LARGE SCALE GENOMIC DNA]</scope>
    <source>
        <strain evidence="11">SAG AM-311-K15</strain>
    </source>
</reference>
<keyword evidence="8" id="KW-1133">Transmembrane helix</keyword>
<evidence type="ECO:0000256" key="9">
    <source>
        <dbReference type="SAM" id="SignalP"/>
    </source>
</evidence>
<evidence type="ECO:0000256" key="2">
    <source>
        <dbReference type="ARBA" id="ARBA00022670"/>
    </source>
</evidence>
<comment type="caution">
    <text evidence="11">The sequence shown here is derived from an EMBL/GenBank/DDBJ whole genome shotgun (WGS) entry which is preliminary data.</text>
</comment>
<dbReference type="InterPro" id="IPR014756">
    <property type="entry name" value="Ig_E-set"/>
</dbReference>
<feature type="active site" description="Charge relay system" evidence="5">
    <location>
        <position position="623"/>
    </location>
</feature>
<dbReference type="CDD" id="cd15482">
    <property type="entry name" value="Sialidase_non-viral"/>
    <property type="match status" value="1"/>
</dbReference>
<keyword evidence="12" id="KW-1185">Reference proteome</keyword>
<dbReference type="InterPro" id="IPR013783">
    <property type="entry name" value="Ig-like_fold"/>
</dbReference>
<dbReference type="PRINTS" id="PR00723">
    <property type="entry name" value="SUBTILISIN"/>
</dbReference>
<dbReference type="PROSITE" id="PS51892">
    <property type="entry name" value="SUBTILASE"/>
    <property type="match status" value="1"/>
</dbReference>
<dbReference type="PROSITE" id="PS00136">
    <property type="entry name" value="SUBTILASE_ASP"/>
    <property type="match status" value="1"/>
</dbReference>
<dbReference type="PANTHER" id="PTHR43806">
    <property type="entry name" value="PEPTIDASE S8"/>
    <property type="match status" value="1"/>
</dbReference>
<dbReference type="InterPro" id="IPR015919">
    <property type="entry name" value="Cadherin-like_sf"/>
</dbReference>
<dbReference type="Pfam" id="PF05345">
    <property type="entry name" value="He_PIG"/>
    <property type="match status" value="3"/>
</dbReference>